<dbReference type="PANTHER" id="PTHR43802">
    <property type="entry name" value="ENOYL-COA HYDRATASE"/>
    <property type="match status" value="1"/>
</dbReference>
<dbReference type="CDD" id="cd06558">
    <property type="entry name" value="crotonase-like"/>
    <property type="match status" value="1"/>
</dbReference>
<proteinExistence type="inferred from homology"/>
<evidence type="ECO:0000313" key="4">
    <source>
        <dbReference type="Proteomes" id="UP000315677"/>
    </source>
</evidence>
<dbReference type="OrthoDB" id="9777711at2"/>
<dbReference type="Gene3D" id="3.90.226.10">
    <property type="entry name" value="2-enoyl-CoA Hydratase, Chain A, domain 1"/>
    <property type="match status" value="1"/>
</dbReference>
<dbReference type="AlphaFoldDB" id="A0A543D0F4"/>
<gene>
    <name evidence="3" type="ORF">FB558_7449</name>
</gene>
<evidence type="ECO:0000313" key="3">
    <source>
        <dbReference type="EMBL" id="TQM02807.1"/>
    </source>
</evidence>
<name>A0A543D0F4_9PSEU</name>
<dbReference type="InterPro" id="IPR018376">
    <property type="entry name" value="Enoyl-CoA_hyd/isom_CS"/>
</dbReference>
<dbReference type="Pfam" id="PF00378">
    <property type="entry name" value="ECH_1"/>
    <property type="match status" value="1"/>
</dbReference>
<dbReference type="SUPFAM" id="SSF52096">
    <property type="entry name" value="ClpP/crotonase"/>
    <property type="match status" value="1"/>
</dbReference>
<keyword evidence="4" id="KW-1185">Reference proteome</keyword>
<reference evidence="3 4" key="1">
    <citation type="submission" date="2019-06" db="EMBL/GenBank/DDBJ databases">
        <title>Sequencing the genomes of 1000 actinobacteria strains.</title>
        <authorList>
            <person name="Klenk H.-P."/>
        </authorList>
    </citation>
    <scope>NUCLEOTIDE SEQUENCE [LARGE SCALE GENOMIC DNA]</scope>
    <source>
        <strain evidence="3 4">DSM 45301</strain>
    </source>
</reference>
<accession>A0A543D0F4</accession>
<dbReference type="RefSeq" id="WP_142062196.1">
    <property type="nucleotide sequence ID" value="NZ_VFPA01000006.1"/>
</dbReference>
<evidence type="ECO:0000256" key="2">
    <source>
        <dbReference type="RuleBase" id="RU003707"/>
    </source>
</evidence>
<comment type="caution">
    <text evidence="3">The sequence shown here is derived from an EMBL/GenBank/DDBJ whole genome shotgun (WGS) entry which is preliminary data.</text>
</comment>
<sequence length="259" mass="27002">MSDEAVLTGLRENVLTVTLNRPAVKNAMTPASWAALFDVFRDAGSDDEVRAVVIEGAGDAFCSGADISASAPGHPLTRVRTIGRTAEEVCTLPKPVIAKVRGVAVGAGLGLALCADFVVATPGARFSAIFARRALSLDFGSSWLLTRVMGLQQAKRLAYLGEIIGADRARELGIVTEIVDDDEIDAHVDDLAGRLAAMPPIAVAQNKELLHAGLGSSLRDAIDGEARAQAVNYGTADLAAARRAFTAKTAATYTGEWGG</sequence>
<comment type="similarity">
    <text evidence="1 2">Belongs to the enoyl-CoA hydratase/isomerase family.</text>
</comment>
<dbReference type="PROSITE" id="PS00166">
    <property type="entry name" value="ENOYL_COA_HYDRATASE"/>
    <property type="match status" value="1"/>
</dbReference>
<keyword evidence="3" id="KW-0413">Isomerase</keyword>
<dbReference type="Proteomes" id="UP000315677">
    <property type="component" value="Unassembled WGS sequence"/>
</dbReference>
<dbReference type="InterPro" id="IPR029045">
    <property type="entry name" value="ClpP/crotonase-like_dom_sf"/>
</dbReference>
<dbReference type="GO" id="GO:0016853">
    <property type="term" value="F:isomerase activity"/>
    <property type="evidence" value="ECO:0007669"/>
    <property type="project" value="UniProtKB-KW"/>
</dbReference>
<dbReference type="EMBL" id="VFPA01000006">
    <property type="protein sequence ID" value="TQM02807.1"/>
    <property type="molecule type" value="Genomic_DNA"/>
</dbReference>
<dbReference type="PANTHER" id="PTHR43802:SF1">
    <property type="entry name" value="IP11341P-RELATED"/>
    <property type="match status" value="1"/>
</dbReference>
<organism evidence="3 4">
    <name type="scientific">Pseudonocardia kunmingensis</name>
    <dbReference type="NCBI Taxonomy" id="630975"/>
    <lineage>
        <taxon>Bacteria</taxon>
        <taxon>Bacillati</taxon>
        <taxon>Actinomycetota</taxon>
        <taxon>Actinomycetes</taxon>
        <taxon>Pseudonocardiales</taxon>
        <taxon>Pseudonocardiaceae</taxon>
        <taxon>Pseudonocardia</taxon>
    </lineage>
</organism>
<protein>
    <submittedName>
        <fullName evidence="3">2-(1,2-epoxy-1,2-dihydrophenyl)acetyl-CoA isomerase</fullName>
    </submittedName>
</protein>
<dbReference type="InterPro" id="IPR001753">
    <property type="entry name" value="Enoyl-CoA_hydra/iso"/>
</dbReference>
<evidence type="ECO:0000256" key="1">
    <source>
        <dbReference type="ARBA" id="ARBA00005254"/>
    </source>
</evidence>